<evidence type="ECO:0000256" key="5">
    <source>
        <dbReference type="ARBA" id="ARBA00055615"/>
    </source>
</evidence>
<dbReference type="AlphaFoldDB" id="A0A9P3M0A3"/>
<proteinExistence type="inferred from homology"/>
<organism evidence="12 13">
    <name type="scientific">Entomortierella parvispora</name>
    <dbReference type="NCBI Taxonomy" id="205924"/>
    <lineage>
        <taxon>Eukaryota</taxon>
        <taxon>Fungi</taxon>
        <taxon>Fungi incertae sedis</taxon>
        <taxon>Mucoromycota</taxon>
        <taxon>Mortierellomycotina</taxon>
        <taxon>Mortierellomycetes</taxon>
        <taxon>Mortierellales</taxon>
        <taxon>Mortierellaceae</taxon>
        <taxon>Entomortierella</taxon>
    </lineage>
</organism>
<dbReference type="InterPro" id="IPR044666">
    <property type="entry name" value="Cyclophilin_A-like"/>
</dbReference>
<dbReference type="SUPFAM" id="SSF50891">
    <property type="entry name" value="Cyclophilin-like"/>
    <property type="match status" value="1"/>
</dbReference>
<evidence type="ECO:0000256" key="6">
    <source>
        <dbReference type="ARBA" id="ARBA00067721"/>
    </source>
</evidence>
<evidence type="ECO:0000256" key="1">
    <source>
        <dbReference type="ARBA" id="ARBA00000971"/>
    </source>
</evidence>
<feature type="region of interest" description="Disordered" evidence="10">
    <location>
        <begin position="440"/>
        <end position="509"/>
    </location>
</feature>
<dbReference type="InterPro" id="IPR029000">
    <property type="entry name" value="Cyclophilin-like_dom_sf"/>
</dbReference>
<feature type="compositionally biased region" description="Acidic residues" evidence="10">
    <location>
        <begin position="493"/>
        <end position="507"/>
    </location>
</feature>
<evidence type="ECO:0000256" key="2">
    <source>
        <dbReference type="ARBA" id="ARBA00004123"/>
    </source>
</evidence>
<reference evidence="12" key="1">
    <citation type="submission" date="2021-11" db="EMBL/GenBank/DDBJ databases">
        <authorList>
            <person name="Herlambang A."/>
            <person name="Guo Y."/>
            <person name="Takashima Y."/>
            <person name="Nishizawa T."/>
        </authorList>
    </citation>
    <scope>NUCLEOTIDE SEQUENCE</scope>
    <source>
        <strain evidence="12">E1425</strain>
    </source>
</reference>
<comment type="caution">
    <text evidence="12">The sequence shown here is derived from an EMBL/GenBank/DDBJ whole genome shotgun (WGS) entry which is preliminary data.</text>
</comment>
<feature type="region of interest" description="Disordered" evidence="10">
    <location>
        <begin position="217"/>
        <end position="428"/>
    </location>
</feature>
<comment type="subcellular location">
    <subcellularLocation>
        <location evidence="2">Nucleus</location>
    </subcellularLocation>
</comment>
<feature type="compositionally biased region" description="Acidic residues" evidence="10">
    <location>
        <begin position="217"/>
        <end position="226"/>
    </location>
</feature>
<comment type="similarity">
    <text evidence="4">Belongs to the cyclophilin-type PPIase family. CWC27 subfamily.</text>
</comment>
<dbReference type="PROSITE" id="PS00170">
    <property type="entry name" value="CSA_PPIASE_1"/>
    <property type="match status" value="1"/>
</dbReference>
<dbReference type="InterPro" id="IPR020892">
    <property type="entry name" value="Cyclophilin-type_PPIase_CS"/>
</dbReference>
<evidence type="ECO:0000313" key="13">
    <source>
        <dbReference type="Proteomes" id="UP000827284"/>
    </source>
</evidence>
<dbReference type="GO" id="GO:0071013">
    <property type="term" value="C:catalytic step 2 spliceosome"/>
    <property type="evidence" value="ECO:0007669"/>
    <property type="project" value="TreeGrafter"/>
</dbReference>
<dbReference type="PRINTS" id="PR00153">
    <property type="entry name" value="CSAPPISMRASE"/>
</dbReference>
<comment type="function">
    <text evidence="5">PPIases accelerate the folding of proteins. It catalyzes the cis-trans isomerization of proline imidic peptide bonds in oligopeptides. Involved in pre-mRNA splicing.</text>
</comment>
<protein>
    <recommendedName>
        <fullName evidence="7">Peptidyl-prolyl isomerase CWC27</fullName>
    </recommendedName>
    <alternativeName>
        <fullName evidence="6">Peptidyl-prolyl isomerase cwc27</fullName>
    </alternativeName>
    <alternativeName>
        <fullName evidence="8 9">Rotamase CWC27</fullName>
    </alternativeName>
</protein>
<gene>
    <name evidence="12" type="ORF">EMPS_09422</name>
</gene>
<dbReference type="FunFam" id="2.40.100.10:FF:000007">
    <property type="entry name" value="Peptidyl-prolyl cis-trans isomerase CWC27 homolog"/>
    <property type="match status" value="1"/>
</dbReference>
<dbReference type="PANTHER" id="PTHR45625:SF6">
    <property type="entry name" value="SPLICEOSOME-ASSOCIATED PROTEIN CWC27 HOMOLOG"/>
    <property type="match status" value="1"/>
</dbReference>
<feature type="compositionally biased region" description="Basic and acidic residues" evidence="10">
    <location>
        <begin position="589"/>
        <end position="600"/>
    </location>
</feature>
<comment type="catalytic activity">
    <reaction evidence="1">
        <text>[protein]-peptidylproline (omega=180) = [protein]-peptidylproline (omega=0)</text>
        <dbReference type="Rhea" id="RHEA:16237"/>
        <dbReference type="Rhea" id="RHEA-COMP:10747"/>
        <dbReference type="Rhea" id="RHEA-COMP:10748"/>
        <dbReference type="ChEBI" id="CHEBI:83833"/>
        <dbReference type="ChEBI" id="CHEBI:83834"/>
        <dbReference type="EC" id="5.2.1.8"/>
    </reaction>
</comment>
<dbReference type="Proteomes" id="UP000827284">
    <property type="component" value="Unassembled WGS sequence"/>
</dbReference>
<feature type="region of interest" description="Disordered" evidence="10">
    <location>
        <begin position="560"/>
        <end position="653"/>
    </location>
</feature>
<dbReference type="EMBL" id="BQFW01000013">
    <property type="protein sequence ID" value="GJJ77063.1"/>
    <property type="molecule type" value="Genomic_DNA"/>
</dbReference>
<evidence type="ECO:0000313" key="12">
    <source>
        <dbReference type="EMBL" id="GJJ77063.1"/>
    </source>
</evidence>
<dbReference type="InterPro" id="IPR002130">
    <property type="entry name" value="Cyclophilin-type_PPIase_dom"/>
</dbReference>
<evidence type="ECO:0000256" key="8">
    <source>
        <dbReference type="ARBA" id="ARBA00082698"/>
    </source>
</evidence>
<evidence type="ECO:0000256" key="10">
    <source>
        <dbReference type="SAM" id="MobiDB-lite"/>
    </source>
</evidence>
<dbReference type="GO" id="GO:0003755">
    <property type="term" value="F:peptidyl-prolyl cis-trans isomerase activity"/>
    <property type="evidence" value="ECO:0007669"/>
    <property type="project" value="UniProtKB-EC"/>
</dbReference>
<feature type="compositionally biased region" description="Basic and acidic residues" evidence="10">
    <location>
        <begin position="249"/>
        <end position="272"/>
    </location>
</feature>
<sequence>MSNIYLLEPHTNGKVILHSTYGDISIELWPKEAPKACRNFVQLCMEGYYNDTIFHRIVAGFIIQGGDPEGTGLGGESCLDGGKPFQDEFHSRLRFVRRGLVAMANSGVPNDNKSQFFITLDATMELQNKHTIFGKVAGDTIFNVLKIGSLEVDSDERPLYPPKIVNCTIVVNPFDDIVPRVSRRELEAARLRELEAAKKPERQKKLKKNVALLSFEDDAPEEDGEGSADSKPIKKKMLSSHDVLEDDPTLSREVDPSLRRDESESGSDRQDEAGDNTPLDSGKEKERSAAPTSGPPEDNESVNAFDQRMRDQVREKMKKARMARESESSQGNDSAVETTPAPTASVPVAAPLTAGERVRQEIQKLEGDIRKMHNRGAEGEAETKKKSGSSKISLLQLEREKYTTRAESKGSKRSKSSKSASLGKDRELLDKMSSFEARLFSVAKEPEPKPAPKKNDAPPCRIHGVPSCESCVDTTATSSKKKRKASSDVENGSAEEGEPEDESDDDIGWMQHKLVFEKDLKGKEVSLAAKRDDADEYIVIDPLNKAASTTAALAMEQQKKLDKIKRDNRFSQADSKDRDRRSTGPSSSTRRDDRPYDRSSRGASSGSYRQGDDRRSGYDRGSSDSRDRRGGRDIYRDQDRRGGRHNQVGNDRR</sequence>
<dbReference type="Gene3D" id="2.40.100.10">
    <property type="entry name" value="Cyclophilin-like"/>
    <property type="match status" value="1"/>
</dbReference>
<dbReference type="OrthoDB" id="442970at2759"/>
<feature type="compositionally biased region" description="Basic and acidic residues" evidence="10">
    <location>
        <begin position="397"/>
        <end position="410"/>
    </location>
</feature>
<feature type="domain" description="PPIase cyclophilin-type" evidence="11">
    <location>
        <begin position="22"/>
        <end position="169"/>
    </location>
</feature>
<feature type="compositionally biased region" description="Low complexity" evidence="10">
    <location>
        <begin position="335"/>
        <end position="354"/>
    </location>
</feature>
<keyword evidence="12" id="KW-0413">Isomerase</keyword>
<evidence type="ECO:0000256" key="7">
    <source>
        <dbReference type="ARBA" id="ARBA00071024"/>
    </source>
</evidence>
<feature type="compositionally biased region" description="Basic and acidic residues" evidence="10">
    <location>
        <begin position="610"/>
        <end position="641"/>
    </location>
</feature>
<dbReference type="CDD" id="cd01925">
    <property type="entry name" value="cyclophilin_CeCYP16-like"/>
    <property type="match status" value="1"/>
</dbReference>
<dbReference type="Pfam" id="PF00160">
    <property type="entry name" value="Pro_isomerase"/>
    <property type="match status" value="1"/>
</dbReference>
<accession>A0A9P3M0A3</accession>
<name>A0A9P3M0A3_9FUNG</name>
<feature type="compositionally biased region" description="Basic and acidic residues" evidence="10">
    <location>
        <begin position="444"/>
        <end position="456"/>
    </location>
</feature>
<dbReference type="PANTHER" id="PTHR45625">
    <property type="entry name" value="PEPTIDYL-PROLYL CIS-TRANS ISOMERASE-RELATED"/>
    <property type="match status" value="1"/>
</dbReference>
<keyword evidence="13" id="KW-1185">Reference proteome</keyword>
<feature type="compositionally biased region" description="Basic and acidic residues" evidence="10">
    <location>
        <begin position="356"/>
        <end position="385"/>
    </location>
</feature>
<dbReference type="PROSITE" id="PS50072">
    <property type="entry name" value="CSA_PPIASE_2"/>
    <property type="match status" value="1"/>
</dbReference>
<evidence type="ECO:0000256" key="3">
    <source>
        <dbReference type="ARBA" id="ARBA00023242"/>
    </source>
</evidence>
<evidence type="ECO:0000259" key="11">
    <source>
        <dbReference type="PROSITE" id="PS50072"/>
    </source>
</evidence>
<dbReference type="GO" id="GO:0006457">
    <property type="term" value="P:protein folding"/>
    <property type="evidence" value="ECO:0007669"/>
    <property type="project" value="InterPro"/>
</dbReference>
<evidence type="ECO:0000256" key="9">
    <source>
        <dbReference type="ARBA" id="ARBA00083804"/>
    </source>
</evidence>
<reference evidence="12" key="2">
    <citation type="journal article" date="2022" name="Microbiol. Resour. Announc.">
        <title>Whole-Genome Sequence of Entomortierella parvispora E1425, a Mucoromycotan Fungus Associated with Burkholderiaceae-Related Endosymbiotic Bacteria.</title>
        <authorList>
            <person name="Herlambang A."/>
            <person name="Guo Y."/>
            <person name="Takashima Y."/>
            <person name="Narisawa K."/>
            <person name="Ohta H."/>
            <person name="Nishizawa T."/>
        </authorList>
    </citation>
    <scope>NUCLEOTIDE SEQUENCE</scope>
    <source>
        <strain evidence="12">E1425</strain>
    </source>
</reference>
<evidence type="ECO:0000256" key="4">
    <source>
        <dbReference type="ARBA" id="ARBA00038509"/>
    </source>
</evidence>
<keyword evidence="3" id="KW-0539">Nucleus</keyword>
<feature type="compositionally biased region" description="Basic and acidic residues" evidence="10">
    <location>
        <begin position="560"/>
        <end position="582"/>
    </location>
</feature>